<sequence length="52" mass="5716">MRNLNNILVDLLLAGVTLKTVAGDAFPIEALQIQRLTGHRWSLVGDIIDTTK</sequence>
<dbReference type="EMBL" id="BMNE01000007">
    <property type="protein sequence ID" value="GGN93708.1"/>
    <property type="molecule type" value="Genomic_DNA"/>
</dbReference>
<dbReference type="RefSeq" id="WP_189033456.1">
    <property type="nucleotide sequence ID" value="NZ_BMNE01000007.1"/>
</dbReference>
<dbReference type="Proteomes" id="UP000658127">
    <property type="component" value="Unassembled WGS sequence"/>
</dbReference>
<name>A0ABQ2KUF3_9NOCA</name>
<evidence type="ECO:0000313" key="1">
    <source>
        <dbReference type="EMBL" id="GGN93708.1"/>
    </source>
</evidence>
<keyword evidence="2" id="KW-1185">Reference proteome</keyword>
<protein>
    <submittedName>
        <fullName evidence="1">Uncharacterized protein</fullName>
    </submittedName>
</protein>
<evidence type="ECO:0000313" key="2">
    <source>
        <dbReference type="Proteomes" id="UP000658127"/>
    </source>
</evidence>
<accession>A0ABQ2KUF3</accession>
<reference evidence="2" key="1">
    <citation type="journal article" date="2019" name="Int. J. Syst. Evol. Microbiol.">
        <title>The Global Catalogue of Microorganisms (GCM) 10K type strain sequencing project: providing services to taxonomists for standard genome sequencing and annotation.</title>
        <authorList>
            <consortium name="The Broad Institute Genomics Platform"/>
            <consortium name="The Broad Institute Genome Sequencing Center for Infectious Disease"/>
            <person name="Wu L."/>
            <person name="Ma J."/>
        </authorList>
    </citation>
    <scope>NUCLEOTIDE SEQUENCE [LARGE SCALE GENOMIC DNA]</scope>
    <source>
        <strain evidence="2">CGMCC 4.7329</strain>
    </source>
</reference>
<proteinExistence type="predicted"/>
<organism evidence="1 2">
    <name type="scientific">Nocardia rhizosphaerihabitans</name>
    <dbReference type="NCBI Taxonomy" id="1691570"/>
    <lineage>
        <taxon>Bacteria</taxon>
        <taxon>Bacillati</taxon>
        <taxon>Actinomycetota</taxon>
        <taxon>Actinomycetes</taxon>
        <taxon>Mycobacteriales</taxon>
        <taxon>Nocardiaceae</taxon>
        <taxon>Nocardia</taxon>
    </lineage>
</organism>
<comment type="caution">
    <text evidence="1">The sequence shown here is derived from an EMBL/GenBank/DDBJ whole genome shotgun (WGS) entry which is preliminary data.</text>
</comment>
<gene>
    <name evidence="1" type="ORF">GCM10011610_55910</name>
</gene>